<reference evidence="1 2" key="1">
    <citation type="journal article" date="2018" name="MBio">
        <title>Comparative Genomics Reveals the Core Gene Toolbox for the Fungus-Insect Symbiosis.</title>
        <authorList>
            <person name="Wang Y."/>
            <person name="Stata M."/>
            <person name="Wang W."/>
            <person name="Stajich J.E."/>
            <person name="White M.M."/>
            <person name="Moncalvo J.M."/>
        </authorList>
    </citation>
    <scope>NUCLEOTIDE SEQUENCE [LARGE SCALE GENOMIC DNA]</scope>
    <source>
        <strain evidence="1 2">SWE-8-4</strain>
    </source>
</reference>
<dbReference type="Gene3D" id="3.40.50.150">
    <property type="entry name" value="Vaccinia Virus protein VP39"/>
    <property type="match status" value="1"/>
</dbReference>
<name>A0A2T9YYG0_9FUNG</name>
<gene>
    <name evidence="1" type="ORF">BB561_000603</name>
</gene>
<dbReference type="STRING" id="133385.A0A2T9YYG0"/>
<dbReference type="PANTHER" id="PTHR14614">
    <property type="entry name" value="HEPATOCELLULAR CARCINOMA-ASSOCIATED ANTIGEN"/>
    <property type="match status" value="1"/>
</dbReference>
<evidence type="ECO:0000313" key="2">
    <source>
        <dbReference type="Proteomes" id="UP000245383"/>
    </source>
</evidence>
<dbReference type="Proteomes" id="UP000245383">
    <property type="component" value="Unassembled WGS sequence"/>
</dbReference>
<dbReference type="AlphaFoldDB" id="A0A2T9YYG0"/>
<dbReference type="Pfam" id="PF10294">
    <property type="entry name" value="Methyltransf_16"/>
    <property type="match status" value="1"/>
</dbReference>
<evidence type="ECO:0000313" key="1">
    <source>
        <dbReference type="EMBL" id="PVU97382.1"/>
    </source>
</evidence>
<dbReference type="InterPro" id="IPR029063">
    <property type="entry name" value="SAM-dependent_MTases_sf"/>
</dbReference>
<dbReference type="PANTHER" id="PTHR14614:SF130">
    <property type="entry name" value="PROTEIN-LYSINE N-METHYLTRANSFERASE EEF2KMT"/>
    <property type="match status" value="1"/>
</dbReference>
<organism evidence="1 2">
    <name type="scientific">Smittium simulii</name>
    <dbReference type="NCBI Taxonomy" id="133385"/>
    <lineage>
        <taxon>Eukaryota</taxon>
        <taxon>Fungi</taxon>
        <taxon>Fungi incertae sedis</taxon>
        <taxon>Zoopagomycota</taxon>
        <taxon>Kickxellomycotina</taxon>
        <taxon>Harpellomycetes</taxon>
        <taxon>Harpellales</taxon>
        <taxon>Legeriomycetaceae</taxon>
        <taxon>Smittium</taxon>
    </lineage>
</organism>
<sequence>MFRTGRFACYDDGFEPSNSAVVNDVQVKSLNWFDDSVQNFEPSKYDIILGSDLVYDPEITPYLVKTLVSLIVTNNQIAYIASTRRRHETFNEFITLIGKSFPPIILSVNLNFKNFIL</sequence>
<proteinExistence type="predicted"/>
<dbReference type="InterPro" id="IPR019410">
    <property type="entry name" value="Methyltransf_16"/>
</dbReference>
<protein>
    <submittedName>
        <fullName evidence="1">Uncharacterized protein</fullName>
    </submittedName>
</protein>
<dbReference type="EMBL" id="MBFR01000013">
    <property type="protein sequence ID" value="PVU97382.1"/>
    <property type="molecule type" value="Genomic_DNA"/>
</dbReference>
<comment type="caution">
    <text evidence="1">The sequence shown here is derived from an EMBL/GenBank/DDBJ whole genome shotgun (WGS) entry which is preliminary data.</text>
</comment>
<accession>A0A2T9YYG0</accession>
<keyword evidence="2" id="KW-1185">Reference proteome</keyword>
<dbReference type="OrthoDB" id="194386at2759"/>